<dbReference type="EMBL" id="BMCP01000003">
    <property type="protein sequence ID" value="GGE49550.1"/>
    <property type="molecule type" value="Genomic_DNA"/>
</dbReference>
<dbReference type="Gene3D" id="2.40.170.20">
    <property type="entry name" value="TonB-dependent receptor, beta-barrel domain"/>
    <property type="match status" value="1"/>
</dbReference>
<evidence type="ECO:0000259" key="12">
    <source>
        <dbReference type="Pfam" id="PF00593"/>
    </source>
</evidence>
<keyword evidence="5 10" id="KW-0812">Transmembrane</keyword>
<evidence type="ECO:0000256" key="4">
    <source>
        <dbReference type="ARBA" id="ARBA00022452"/>
    </source>
</evidence>
<dbReference type="InterPro" id="IPR037066">
    <property type="entry name" value="Plug_dom_sf"/>
</dbReference>
<evidence type="ECO:0000256" key="3">
    <source>
        <dbReference type="ARBA" id="ARBA00022448"/>
    </source>
</evidence>
<evidence type="ECO:0000256" key="6">
    <source>
        <dbReference type="ARBA" id="ARBA00023077"/>
    </source>
</evidence>
<keyword evidence="4 10" id="KW-1134">Transmembrane beta strand</keyword>
<dbReference type="Proteomes" id="UP000602745">
    <property type="component" value="Unassembled WGS sequence"/>
</dbReference>
<keyword evidence="6 11" id="KW-0798">TonB box</keyword>
<evidence type="ECO:0000256" key="5">
    <source>
        <dbReference type="ARBA" id="ARBA00022692"/>
    </source>
</evidence>
<dbReference type="Pfam" id="PF07715">
    <property type="entry name" value="Plug"/>
    <property type="match status" value="1"/>
</dbReference>
<evidence type="ECO:0000256" key="9">
    <source>
        <dbReference type="ARBA" id="ARBA00023237"/>
    </source>
</evidence>
<keyword evidence="15" id="KW-1185">Reference proteome</keyword>
<dbReference type="CDD" id="cd01347">
    <property type="entry name" value="ligand_gated_channel"/>
    <property type="match status" value="1"/>
</dbReference>
<dbReference type="AlphaFoldDB" id="A0A8J2YKL1"/>
<dbReference type="SUPFAM" id="SSF56935">
    <property type="entry name" value="Porins"/>
    <property type="match status" value="1"/>
</dbReference>
<dbReference type="PANTHER" id="PTHR32552">
    <property type="entry name" value="FERRICHROME IRON RECEPTOR-RELATED"/>
    <property type="match status" value="1"/>
</dbReference>
<comment type="caution">
    <text evidence="14">The sequence shown here is derived from an EMBL/GenBank/DDBJ whole genome shotgun (WGS) entry which is preliminary data.</text>
</comment>
<dbReference type="InterPro" id="IPR039426">
    <property type="entry name" value="TonB-dep_rcpt-like"/>
</dbReference>
<dbReference type="GO" id="GO:0009279">
    <property type="term" value="C:cell outer membrane"/>
    <property type="evidence" value="ECO:0007669"/>
    <property type="project" value="UniProtKB-SubCell"/>
</dbReference>
<evidence type="ECO:0000256" key="1">
    <source>
        <dbReference type="ARBA" id="ARBA00004571"/>
    </source>
</evidence>
<keyword evidence="7 10" id="KW-0472">Membrane</keyword>
<reference evidence="14" key="2">
    <citation type="submission" date="2020-09" db="EMBL/GenBank/DDBJ databases">
        <authorList>
            <person name="Sun Q."/>
            <person name="Sedlacek I."/>
        </authorList>
    </citation>
    <scope>NUCLEOTIDE SEQUENCE</scope>
    <source>
        <strain evidence="14">CCM 7684</strain>
    </source>
</reference>
<keyword evidence="9 10" id="KW-0998">Cell outer membrane</keyword>
<evidence type="ECO:0000256" key="11">
    <source>
        <dbReference type="RuleBase" id="RU003357"/>
    </source>
</evidence>
<reference evidence="14" key="1">
    <citation type="journal article" date="2014" name="Int. J. Syst. Evol. Microbiol.">
        <title>Complete genome sequence of Corynebacterium casei LMG S-19264T (=DSM 44701T), isolated from a smear-ripened cheese.</title>
        <authorList>
            <consortium name="US DOE Joint Genome Institute (JGI-PGF)"/>
            <person name="Walter F."/>
            <person name="Albersmeier A."/>
            <person name="Kalinowski J."/>
            <person name="Ruckert C."/>
        </authorList>
    </citation>
    <scope>NUCLEOTIDE SEQUENCE</scope>
    <source>
        <strain evidence="14">CCM 7684</strain>
    </source>
</reference>
<comment type="subcellular location">
    <subcellularLocation>
        <location evidence="1 10">Cell outer membrane</location>
        <topology evidence="1 10">Multi-pass membrane protein</topology>
    </subcellularLocation>
</comment>
<organism evidence="14 15">
    <name type="scientific">Agaricicola taiwanensis</name>
    <dbReference type="NCBI Taxonomy" id="591372"/>
    <lineage>
        <taxon>Bacteria</taxon>
        <taxon>Pseudomonadati</taxon>
        <taxon>Pseudomonadota</taxon>
        <taxon>Alphaproteobacteria</taxon>
        <taxon>Rhodobacterales</taxon>
        <taxon>Paracoccaceae</taxon>
        <taxon>Agaricicola</taxon>
    </lineage>
</organism>
<keyword evidence="8" id="KW-0675">Receptor</keyword>
<protein>
    <submittedName>
        <fullName evidence="14">TonB dependent/Ligand-Gated channel TonB</fullName>
    </submittedName>
</protein>
<dbReference type="GO" id="GO:0038023">
    <property type="term" value="F:signaling receptor activity"/>
    <property type="evidence" value="ECO:0007669"/>
    <property type="project" value="InterPro"/>
</dbReference>
<evidence type="ECO:0000259" key="13">
    <source>
        <dbReference type="Pfam" id="PF07715"/>
    </source>
</evidence>
<dbReference type="Pfam" id="PF00593">
    <property type="entry name" value="TonB_dep_Rec_b-barrel"/>
    <property type="match status" value="1"/>
</dbReference>
<accession>A0A8J2YKL1</accession>
<keyword evidence="3 10" id="KW-0813">Transport</keyword>
<name>A0A8J2YKL1_9RHOB</name>
<comment type="similarity">
    <text evidence="2 10 11">Belongs to the TonB-dependent receptor family.</text>
</comment>
<dbReference type="PANTHER" id="PTHR32552:SF82">
    <property type="entry name" value="FCUA PROTEIN"/>
    <property type="match status" value="1"/>
</dbReference>
<evidence type="ECO:0000256" key="2">
    <source>
        <dbReference type="ARBA" id="ARBA00009810"/>
    </source>
</evidence>
<sequence>MHRANNQAAQQRTACGHSPLRQTRLFFLSGLSRSAMAAPLMSGLLLGTSLLVSPASAQTPPADNGASNVVELPPIEVSGAARLGEVLPPYAGGQFATGGSLGILGTRDVMSTPFSTVNFTEELIQNQQARTAADTLINDASVRLTTGSNGFDDTFQIRGFTVSPGDTGFNGLYGLIPSNRVNAQYIERIQLLKGPAAFMNGIPPGGSVGGSINIISKRAIDEAFVEVTPSFISGGNFGTAIDANRRFGANNEWGIRFNGVTRTGEASIEDGDWTSGTGALSVDYRGERFRWALDAITQNDNTQNFRPQMTLQTTIPFIPTPPDARGNWYPGTYLQQRDHTIATFAEFDVTDWLTAYAGYGHREGTNDQTFPDSRVAGFTSGADQFGNFRLINAYYDSYSSTDSGNAGLKADFDTGFINHSVNVVFTGYMQENGNAYAAGTVSVPSNIYDPSPLPAVSNPRLSPRKAADVTLTSYAVVDTMSMFNERVLLTLGVRHQEVKQSSFSTTTGLRTGRYAADATTPLAGIVVKPWENVSLYANYAEGLSQGRVVADSFDNRGEVLAPFKSDQQEIGVKVDWGRITTTAALFQISRPNLVAIDNVQGYDGEQRNRGLELSAYGEIIPGLRGFGSAMFLNPELTKTTNALQKGNDAAGVPDMTFSAGLDWDTPWVKGLSLNGRVIYTSGSYLTADNTLEFPDWTRVDIGARYETRVKDHDVTVRLNVENLFDKNYWLTTGNFVTVGSPRTFLGSVSVKF</sequence>
<proteinExistence type="inferred from homology"/>
<dbReference type="NCBIfam" id="TIGR01783">
    <property type="entry name" value="TonB-siderophor"/>
    <property type="match status" value="1"/>
</dbReference>
<evidence type="ECO:0000256" key="8">
    <source>
        <dbReference type="ARBA" id="ARBA00023170"/>
    </source>
</evidence>
<dbReference type="InterPro" id="IPR000531">
    <property type="entry name" value="Beta-barrel_TonB"/>
</dbReference>
<dbReference type="Gene3D" id="2.170.130.10">
    <property type="entry name" value="TonB-dependent receptor, plug domain"/>
    <property type="match status" value="1"/>
</dbReference>
<evidence type="ECO:0000313" key="14">
    <source>
        <dbReference type="EMBL" id="GGE49550.1"/>
    </source>
</evidence>
<evidence type="ECO:0000313" key="15">
    <source>
        <dbReference type="Proteomes" id="UP000602745"/>
    </source>
</evidence>
<dbReference type="PROSITE" id="PS52016">
    <property type="entry name" value="TONB_DEPENDENT_REC_3"/>
    <property type="match status" value="1"/>
</dbReference>
<dbReference type="GO" id="GO:0015344">
    <property type="term" value="F:siderophore uptake transmembrane transporter activity"/>
    <property type="evidence" value="ECO:0007669"/>
    <property type="project" value="TreeGrafter"/>
</dbReference>
<feature type="domain" description="TonB-dependent receptor plug" evidence="13">
    <location>
        <begin position="109"/>
        <end position="202"/>
    </location>
</feature>
<dbReference type="InterPro" id="IPR012910">
    <property type="entry name" value="Plug_dom"/>
</dbReference>
<evidence type="ECO:0000256" key="7">
    <source>
        <dbReference type="ARBA" id="ARBA00023136"/>
    </source>
</evidence>
<feature type="domain" description="TonB-dependent receptor-like beta-barrel" evidence="12">
    <location>
        <begin position="294"/>
        <end position="723"/>
    </location>
</feature>
<dbReference type="InterPro" id="IPR010105">
    <property type="entry name" value="TonB_sidphr_rcpt"/>
</dbReference>
<evidence type="ECO:0000256" key="10">
    <source>
        <dbReference type="PROSITE-ProRule" id="PRU01360"/>
    </source>
</evidence>
<dbReference type="GO" id="GO:0015891">
    <property type="term" value="P:siderophore transport"/>
    <property type="evidence" value="ECO:0007669"/>
    <property type="project" value="InterPro"/>
</dbReference>
<gene>
    <name evidence="14" type="ORF">GCM10007276_28340</name>
</gene>
<dbReference type="InterPro" id="IPR036942">
    <property type="entry name" value="Beta-barrel_TonB_sf"/>
</dbReference>